<dbReference type="Pfam" id="PF13417">
    <property type="entry name" value="GST_N_3"/>
    <property type="match status" value="1"/>
</dbReference>
<dbReference type="Proteomes" id="UP000829542">
    <property type="component" value="Chromosome"/>
</dbReference>
<accession>A0ABY3X550</accession>
<dbReference type="EMBL" id="CP093379">
    <property type="protein sequence ID" value="UNM96572.1"/>
    <property type="molecule type" value="Genomic_DNA"/>
</dbReference>
<dbReference type="InterPro" id="IPR036282">
    <property type="entry name" value="Glutathione-S-Trfase_C_sf"/>
</dbReference>
<dbReference type="InterPro" id="IPR007494">
    <property type="entry name" value="Glutaredoxin2_C"/>
</dbReference>
<dbReference type="SUPFAM" id="SSF47616">
    <property type="entry name" value="GST C-terminal domain-like"/>
    <property type="match status" value="1"/>
</dbReference>
<dbReference type="NCBIfam" id="NF007702">
    <property type="entry name" value="PRK10387.1"/>
    <property type="match status" value="1"/>
</dbReference>
<sequence>MKLYLLDHCPFCARVRVILGLKDLPFELHYIQQDDSETPTKMTGNDLMPILEYAPHQYMVESLDIVKYLDEEIGESILLPEQDPRIANWINNSDDIFDRLTTPLYYQMDLPELASLEAREAYRAIHEPRVDDFNQLHKEATRLMQEGHNALLKLETIIDLDRVKRQTFALDDILLYPMLRHITAIKGIELPSKVAKYIEIMEKASKLPSYQSKAIDPFAPVPR</sequence>
<gene>
    <name evidence="2" type="primary">grxB</name>
    <name evidence="2" type="ORF">MMG00_01545</name>
</gene>
<dbReference type="PROSITE" id="PS50404">
    <property type="entry name" value="GST_NTER"/>
    <property type="match status" value="1"/>
</dbReference>
<evidence type="ECO:0000313" key="2">
    <source>
        <dbReference type="EMBL" id="UNM96572.1"/>
    </source>
</evidence>
<dbReference type="Pfam" id="PF04399">
    <property type="entry name" value="Glutaredoxin2_C"/>
    <property type="match status" value="1"/>
</dbReference>
<dbReference type="PANTHER" id="PTHR43968:SF6">
    <property type="entry name" value="GLUTATHIONE S-TRANSFERASE OMEGA"/>
    <property type="match status" value="1"/>
</dbReference>
<evidence type="ECO:0000313" key="3">
    <source>
        <dbReference type="Proteomes" id="UP000829542"/>
    </source>
</evidence>
<dbReference type="SUPFAM" id="SSF52833">
    <property type="entry name" value="Thioredoxin-like"/>
    <property type="match status" value="1"/>
</dbReference>
<dbReference type="PANTHER" id="PTHR43968">
    <property type="match status" value="1"/>
</dbReference>
<protein>
    <submittedName>
        <fullName evidence="2">Glutaredoxin 2</fullName>
    </submittedName>
</protein>
<proteinExistence type="predicted"/>
<organism evidence="2 3">
    <name type="scientific">Ignatzschineria rhizosphaerae</name>
    <dbReference type="NCBI Taxonomy" id="2923279"/>
    <lineage>
        <taxon>Bacteria</taxon>
        <taxon>Pseudomonadati</taxon>
        <taxon>Pseudomonadota</taxon>
        <taxon>Gammaproteobacteria</taxon>
        <taxon>Cardiobacteriales</taxon>
        <taxon>Ignatzschineriaceae</taxon>
        <taxon>Ignatzschineria</taxon>
    </lineage>
</organism>
<dbReference type="Gene3D" id="1.20.1050.10">
    <property type="match status" value="1"/>
</dbReference>
<dbReference type="InterPro" id="IPR004045">
    <property type="entry name" value="Glutathione_S-Trfase_N"/>
</dbReference>
<feature type="domain" description="GST N-terminal" evidence="1">
    <location>
        <begin position="1"/>
        <end position="77"/>
    </location>
</feature>
<dbReference type="Gene3D" id="3.40.30.10">
    <property type="entry name" value="Glutaredoxin"/>
    <property type="match status" value="1"/>
</dbReference>
<evidence type="ECO:0000259" key="1">
    <source>
        <dbReference type="PROSITE" id="PS50404"/>
    </source>
</evidence>
<dbReference type="RefSeq" id="WP_242150400.1">
    <property type="nucleotide sequence ID" value="NZ_CP093379.1"/>
</dbReference>
<dbReference type="InterPro" id="IPR036249">
    <property type="entry name" value="Thioredoxin-like_sf"/>
</dbReference>
<name>A0ABY3X550_9GAMM</name>
<keyword evidence="3" id="KW-1185">Reference proteome</keyword>
<reference evidence="2 3" key="1">
    <citation type="submission" date="2022-03" db="EMBL/GenBank/DDBJ databases">
        <title>Ignatzschineria rhizosphaerae HR5S32.</title>
        <authorList>
            <person name="Sun J.Q."/>
            <person name="Feng J.Y."/>
        </authorList>
    </citation>
    <scope>NUCLEOTIDE SEQUENCE [LARGE SCALE GENOMIC DNA]</scope>
    <source>
        <strain evidence="2 3">HR5S32</strain>
    </source>
</reference>
<dbReference type="InterPro" id="IPR050983">
    <property type="entry name" value="GST_Omega/HSP26"/>
</dbReference>